<dbReference type="InterPro" id="IPR003599">
    <property type="entry name" value="Ig_sub"/>
</dbReference>
<keyword evidence="4" id="KW-0325">Glycoprotein</keyword>
<dbReference type="GO" id="GO:0005886">
    <property type="term" value="C:plasma membrane"/>
    <property type="evidence" value="ECO:0007669"/>
    <property type="project" value="TreeGrafter"/>
</dbReference>
<dbReference type="PANTHER" id="PTHR11640">
    <property type="entry name" value="NEPHRIN"/>
    <property type="match status" value="1"/>
</dbReference>
<feature type="domain" description="Immunoglobulin" evidence="6">
    <location>
        <begin position="2"/>
        <end position="107"/>
    </location>
</feature>
<proteinExistence type="predicted"/>
<dbReference type="InterPro" id="IPR051275">
    <property type="entry name" value="Cell_adhesion_signaling"/>
</dbReference>
<gene>
    <name evidence="7" type="ORF">LSH36_618g00026</name>
</gene>
<evidence type="ECO:0000256" key="5">
    <source>
        <dbReference type="ARBA" id="ARBA00023319"/>
    </source>
</evidence>
<dbReference type="EMBL" id="JAODUP010000618">
    <property type="protein sequence ID" value="KAK2146286.1"/>
    <property type="molecule type" value="Genomic_DNA"/>
</dbReference>
<evidence type="ECO:0000256" key="1">
    <source>
        <dbReference type="ARBA" id="ARBA00004479"/>
    </source>
</evidence>
<organism evidence="7 8">
    <name type="scientific">Paralvinella palmiformis</name>
    <dbReference type="NCBI Taxonomy" id="53620"/>
    <lineage>
        <taxon>Eukaryota</taxon>
        <taxon>Metazoa</taxon>
        <taxon>Spiralia</taxon>
        <taxon>Lophotrochozoa</taxon>
        <taxon>Annelida</taxon>
        <taxon>Polychaeta</taxon>
        <taxon>Sedentaria</taxon>
        <taxon>Canalipalpata</taxon>
        <taxon>Terebellida</taxon>
        <taxon>Terebelliformia</taxon>
        <taxon>Alvinellidae</taxon>
        <taxon>Paralvinella</taxon>
    </lineage>
</organism>
<dbReference type="SMART" id="SM00409">
    <property type="entry name" value="IG"/>
    <property type="match status" value="2"/>
</dbReference>
<keyword evidence="8" id="KW-1185">Reference proteome</keyword>
<dbReference type="InterPro" id="IPR013783">
    <property type="entry name" value="Ig-like_fold"/>
</dbReference>
<dbReference type="InterPro" id="IPR036179">
    <property type="entry name" value="Ig-like_dom_sf"/>
</dbReference>
<comment type="subcellular location">
    <subcellularLocation>
        <location evidence="1">Membrane</location>
        <topology evidence="1">Single-pass type I membrane protein</topology>
    </subcellularLocation>
</comment>
<dbReference type="AlphaFoldDB" id="A0AAD9J584"/>
<evidence type="ECO:0000256" key="4">
    <source>
        <dbReference type="ARBA" id="ARBA00023180"/>
    </source>
</evidence>
<dbReference type="GO" id="GO:0098609">
    <property type="term" value="P:cell-cell adhesion"/>
    <property type="evidence" value="ECO:0007669"/>
    <property type="project" value="TreeGrafter"/>
</dbReference>
<evidence type="ECO:0000313" key="8">
    <source>
        <dbReference type="Proteomes" id="UP001208570"/>
    </source>
</evidence>
<dbReference type="GO" id="GO:0005911">
    <property type="term" value="C:cell-cell junction"/>
    <property type="evidence" value="ECO:0007669"/>
    <property type="project" value="TreeGrafter"/>
</dbReference>
<name>A0AAD9J584_9ANNE</name>
<dbReference type="SUPFAM" id="SSF48726">
    <property type="entry name" value="Immunoglobulin"/>
    <property type="match status" value="3"/>
</dbReference>
<dbReference type="PANTHER" id="PTHR11640:SF31">
    <property type="entry name" value="IRREGULAR CHIASM C-ROUGHEST PROTEIN-RELATED"/>
    <property type="match status" value="1"/>
</dbReference>
<dbReference type="GO" id="GO:0050839">
    <property type="term" value="F:cell adhesion molecule binding"/>
    <property type="evidence" value="ECO:0007669"/>
    <property type="project" value="TreeGrafter"/>
</dbReference>
<comment type="caution">
    <text evidence="7">The sequence shown here is derived from an EMBL/GenBank/DDBJ whole genome shotgun (WGS) entry which is preliminary data.</text>
</comment>
<keyword evidence="3" id="KW-1015">Disulfide bond</keyword>
<evidence type="ECO:0000259" key="6">
    <source>
        <dbReference type="SMART" id="SM00409"/>
    </source>
</evidence>
<dbReference type="Proteomes" id="UP001208570">
    <property type="component" value="Unassembled WGS sequence"/>
</dbReference>
<keyword evidence="2" id="KW-0472">Membrane</keyword>
<reference evidence="7" key="1">
    <citation type="journal article" date="2023" name="Mol. Biol. Evol.">
        <title>Third-Generation Sequencing Reveals the Adaptive Role of the Epigenome in Three Deep-Sea Polychaetes.</title>
        <authorList>
            <person name="Perez M."/>
            <person name="Aroh O."/>
            <person name="Sun Y."/>
            <person name="Lan Y."/>
            <person name="Juniper S.K."/>
            <person name="Young C.R."/>
            <person name="Angers B."/>
            <person name="Qian P.Y."/>
        </authorList>
    </citation>
    <scope>NUCLEOTIDE SEQUENCE</scope>
    <source>
        <strain evidence="7">P08H-3</strain>
    </source>
</reference>
<dbReference type="Gene3D" id="2.60.40.10">
    <property type="entry name" value="Immunoglobulins"/>
    <property type="match status" value="3"/>
</dbReference>
<accession>A0AAD9J584</accession>
<sequence length="392" mass="43770">MHVLNAGDDISLQCEFYMERFNLFYNPILWQKVQYHELSELNIMGNIKPPFDVTDKFKVSFNPQPPRFMLGLSITNLSLEDSGNYTCDVRAPGSALLGQLSGFLYVSPSICRYVDLPVLFYLSMSVCLSNSLSLCLSKTAPVDNIAIFEEKFSRQSHTKHSSSTTLSFMENTPKPLQCVITGGNPPPDVTITIGRRDVTTHFHLETLPRLSGVKGFRLMKTTTVLWTDSFVVSRQDDGKRFKCRAVVAGLGTQTAVARIQVNYAPIVSCNTAMSYLWDKNVNLSCTIRASPGVTALFWMLDSNGTVVSEGEVINEYWIINIDQGSEGLISRLYLRQAKPDSFRTYTIVAENSVAVTTRSIELTQYLEGKPWDFLTCGHAEREVGGSYRAVAL</sequence>
<feature type="domain" description="Immunoglobulin" evidence="6">
    <location>
        <begin position="270"/>
        <end position="365"/>
    </location>
</feature>
<evidence type="ECO:0000256" key="3">
    <source>
        <dbReference type="ARBA" id="ARBA00023157"/>
    </source>
</evidence>
<protein>
    <recommendedName>
        <fullName evidence="6">Immunoglobulin domain-containing protein</fullName>
    </recommendedName>
</protein>
<evidence type="ECO:0000313" key="7">
    <source>
        <dbReference type="EMBL" id="KAK2146286.1"/>
    </source>
</evidence>
<evidence type="ECO:0000256" key="2">
    <source>
        <dbReference type="ARBA" id="ARBA00023136"/>
    </source>
</evidence>
<keyword evidence="5" id="KW-0393">Immunoglobulin domain</keyword>